<feature type="signal peptide" evidence="2">
    <location>
        <begin position="1"/>
        <end position="19"/>
    </location>
</feature>
<dbReference type="AlphaFoldDB" id="A0A2W1ET79"/>
<reference evidence="4" key="2">
    <citation type="submission" date="2021-05" db="EMBL/GenBank/DDBJ databases">
        <authorList>
            <person name="Moolhuijzen P.M."/>
            <person name="Moffat C.S."/>
        </authorList>
    </citation>
    <scope>NUCLEOTIDE SEQUENCE</scope>
    <source>
        <strain evidence="4">86-124</strain>
    </source>
</reference>
<keyword evidence="2" id="KW-0732">Signal</keyword>
<proteinExistence type="predicted"/>
<keyword evidence="5" id="KW-1185">Reference proteome</keyword>
<evidence type="ECO:0000313" key="4">
    <source>
        <dbReference type="EMBL" id="KAI1514447.1"/>
    </source>
</evidence>
<accession>A0A2W1ET79</accession>
<dbReference type="Proteomes" id="UP000249757">
    <property type="component" value="Unassembled WGS sequence"/>
</dbReference>
<feature type="chain" id="PRO_5042701017" evidence="2">
    <location>
        <begin position="20"/>
        <end position="397"/>
    </location>
</feature>
<evidence type="ECO:0000313" key="3">
    <source>
        <dbReference type="EMBL" id="KAF7570635.1"/>
    </source>
</evidence>
<name>A0A2W1ET79_9PLEO</name>
<dbReference type="OrthoDB" id="3695731at2759"/>
<gene>
    <name evidence="4" type="ORF">Ptr86124_007077</name>
    <name evidence="3" type="ORF">PtrM4_106370</name>
</gene>
<reference evidence="3" key="1">
    <citation type="journal article" date="2018" name="BMC Genomics">
        <title>Comparative genomics of the wheat fungal pathogen Pyrenophora tritici-repentis reveals chromosomal variations and genome plasticity.</title>
        <authorList>
            <person name="Moolhuijzen P."/>
            <person name="See P.T."/>
            <person name="Hane J.K."/>
            <person name="Shi G."/>
            <person name="Liu Z."/>
            <person name="Oliver R.P."/>
            <person name="Moffat C.S."/>
        </authorList>
    </citation>
    <scope>NUCLEOTIDE SEQUENCE [LARGE SCALE GENOMIC DNA]</scope>
    <source>
        <strain evidence="3">M4</strain>
    </source>
</reference>
<reference evidence="5" key="4">
    <citation type="journal article" date="2022" name="Microb. Genom.">
        <title>A global pangenome for the wheat fungal pathogen Pyrenophora tritici-repentis and prediction of effector protein structural homology.</title>
        <authorList>
            <person name="Moolhuijzen P.M."/>
            <person name="See P.T."/>
            <person name="Shi G."/>
            <person name="Powell H.R."/>
            <person name="Cockram J."/>
            <person name="Jorgensen L.N."/>
            <person name="Benslimane H."/>
            <person name="Strelkov S.E."/>
            <person name="Turner J."/>
            <person name="Liu Z."/>
            <person name="Moffat C.S."/>
        </authorList>
    </citation>
    <scope>NUCLEOTIDE SEQUENCE [LARGE SCALE GENOMIC DNA]</scope>
</reference>
<evidence type="ECO:0000313" key="5">
    <source>
        <dbReference type="Proteomes" id="UP000249757"/>
    </source>
</evidence>
<comment type="caution">
    <text evidence="4">The sequence shown here is derived from an EMBL/GenBank/DDBJ whole genome shotgun (WGS) entry which is preliminary data.</text>
</comment>
<sequence length="397" mass="40210">MRSSSSVWILSTVPMGVLGSVLSRSHDLNKTTTADVSRLYGTRLPTPIQASPCLSSKGYETAANSSTPTAFPSSNPSSPYAVNTSSQLPSFAYSPLSRPTILTYSSPTLAFTPDHTLVVTVVVSKTVFNAPTSISSANLYPVSQLSTPGPSSPQPEISAFAAPSSSIGTSSAIQSSVSSIVTDTEVAVALQVSPTINLPLLSSIFYGSEILQRSISVRTTTVTTVVVINITIPGPLPTSSFGAMPTAPTTVITTSVAVPPSPSLSATTAFPVATSANIPGVSLSASGSISPTDIAPTSANPSEGASTGFPTVPPFSYNPSASRGSASPITRPTPEPSSANVAGSTLGTATVSTSTFISQYSGIPPAPSAAGASGGLNGKAKETVWWVVFCVPFMLLA</sequence>
<reference evidence="4" key="3">
    <citation type="journal article" date="2022" name="bioRxiv">
        <title>A global pangenome for the wheat fungal pathogen Pyrenophora tritici-repentis and prediction of effector protein structural homology.</title>
        <authorList>
            <person name="Moolhuijzen P."/>
            <person name="See P.T."/>
            <person name="Shi G."/>
            <person name="Powell H.R."/>
            <person name="Cockram J."/>
            <person name="Jorgensen L.N."/>
            <person name="Benslimane H."/>
            <person name="Strelkov S.E."/>
            <person name="Turner J."/>
            <person name="Liu Z."/>
            <person name="Moffat C.S."/>
        </authorList>
    </citation>
    <scope>NUCLEOTIDE SEQUENCE</scope>
    <source>
        <strain evidence="4">86-124</strain>
    </source>
</reference>
<dbReference type="EMBL" id="NRDI02000008">
    <property type="protein sequence ID" value="KAI1514447.1"/>
    <property type="molecule type" value="Genomic_DNA"/>
</dbReference>
<feature type="region of interest" description="Disordered" evidence="1">
    <location>
        <begin position="292"/>
        <end position="344"/>
    </location>
</feature>
<feature type="compositionally biased region" description="Polar residues" evidence="1">
    <location>
        <begin position="292"/>
        <end position="309"/>
    </location>
</feature>
<evidence type="ECO:0000256" key="2">
    <source>
        <dbReference type="SAM" id="SignalP"/>
    </source>
</evidence>
<evidence type="ECO:0000256" key="1">
    <source>
        <dbReference type="SAM" id="MobiDB-lite"/>
    </source>
</evidence>
<organism evidence="4 5">
    <name type="scientific">Pyrenophora tritici-repentis</name>
    <dbReference type="NCBI Taxonomy" id="45151"/>
    <lineage>
        <taxon>Eukaryota</taxon>
        <taxon>Fungi</taxon>
        <taxon>Dikarya</taxon>
        <taxon>Ascomycota</taxon>
        <taxon>Pezizomycotina</taxon>
        <taxon>Dothideomycetes</taxon>
        <taxon>Pleosporomycetidae</taxon>
        <taxon>Pleosporales</taxon>
        <taxon>Pleosporineae</taxon>
        <taxon>Pleosporaceae</taxon>
        <taxon>Pyrenophora</taxon>
    </lineage>
</organism>
<feature type="compositionally biased region" description="Polar residues" evidence="1">
    <location>
        <begin position="317"/>
        <end position="344"/>
    </location>
</feature>
<dbReference type="Proteomes" id="UP000245464">
    <property type="component" value="Chromosome 5"/>
</dbReference>
<protein>
    <submittedName>
        <fullName evidence="3">Herpes-BLLF1 multi-domain protein</fullName>
    </submittedName>
</protein>
<dbReference type="EMBL" id="NQIK02000005">
    <property type="protein sequence ID" value="KAF7570635.1"/>
    <property type="molecule type" value="Genomic_DNA"/>
</dbReference>